<dbReference type="Pfam" id="PF02525">
    <property type="entry name" value="Flavodoxin_2"/>
    <property type="match status" value="1"/>
</dbReference>
<dbReference type="PANTHER" id="PTHR47307">
    <property type="entry name" value="GLUTATHIONE-REGULATED POTASSIUM-EFFLUX SYSTEM ANCILLARY PROTEIN KEFG"/>
    <property type="match status" value="1"/>
</dbReference>
<dbReference type="RefSeq" id="WP_034866613.1">
    <property type="nucleotide sequence ID" value="NZ_CAJJUP010000001.1"/>
</dbReference>
<dbReference type="PANTHER" id="PTHR47307:SF1">
    <property type="entry name" value="GLUTATHIONE-REGULATED POTASSIUM-EFFLUX SYSTEM ANCILLARY PROTEIN KEFG"/>
    <property type="match status" value="1"/>
</dbReference>
<reference evidence="3 4" key="1">
    <citation type="submission" date="2020-12" db="EMBL/GenBank/DDBJ databases">
        <title>FDA dAtabase for Regulatory Grade micrObial Sequences (FDA-ARGOS): Supporting development and validation of Infectious Disease Dx tests.</title>
        <authorList>
            <person name="Kerrigan L."/>
            <person name="Long C."/>
            <person name="Tallon L."/>
            <person name="Sadzewicz L."/>
            <person name="Zhao X."/>
            <person name="Boylan J."/>
            <person name="Ott S."/>
            <person name="Bowen H."/>
            <person name="Vavikolanu K."/>
            <person name="Mehta A."/>
            <person name="Aluvathingal J."/>
            <person name="Nadendla S."/>
            <person name="Yan Y."/>
            <person name="Sichtig H."/>
        </authorList>
    </citation>
    <scope>NUCLEOTIDE SEQUENCE [LARGE SCALE GENOMIC DNA]</scope>
    <source>
        <strain evidence="3 4">FDAARGOS_1031</strain>
    </source>
</reference>
<gene>
    <name evidence="3" type="ORF">I6H88_10840</name>
</gene>
<dbReference type="EMBL" id="CP067018">
    <property type="protein sequence ID" value="QQN61027.1"/>
    <property type="molecule type" value="Genomic_DNA"/>
</dbReference>
<organism evidence="3 4">
    <name type="scientific">Elizabethkingia bruuniana</name>
    <dbReference type="NCBI Taxonomy" id="1756149"/>
    <lineage>
        <taxon>Bacteria</taxon>
        <taxon>Pseudomonadati</taxon>
        <taxon>Bacteroidota</taxon>
        <taxon>Flavobacteriia</taxon>
        <taxon>Flavobacteriales</taxon>
        <taxon>Weeksellaceae</taxon>
        <taxon>Elizabethkingia</taxon>
    </lineage>
</organism>
<protein>
    <submittedName>
        <fullName evidence="3">NAD(P)H-dependent oxidoreductase</fullName>
    </submittedName>
</protein>
<dbReference type="SUPFAM" id="SSF52218">
    <property type="entry name" value="Flavoproteins"/>
    <property type="match status" value="1"/>
</dbReference>
<dbReference type="OrthoDB" id="652200at2"/>
<dbReference type="InterPro" id="IPR003680">
    <property type="entry name" value="Flavodoxin_fold"/>
</dbReference>
<dbReference type="AlphaFoldDB" id="A0A7T7V362"/>
<dbReference type="Proteomes" id="UP000595426">
    <property type="component" value="Chromosome"/>
</dbReference>
<dbReference type="Gene3D" id="3.40.50.360">
    <property type="match status" value="1"/>
</dbReference>
<evidence type="ECO:0000259" key="2">
    <source>
        <dbReference type="Pfam" id="PF02525"/>
    </source>
</evidence>
<dbReference type="KEGG" id="egm:AYC65_00345"/>
<dbReference type="InterPro" id="IPR046980">
    <property type="entry name" value="KefG/KefF"/>
</dbReference>
<keyword evidence="4" id="KW-1185">Reference proteome</keyword>
<dbReference type="GO" id="GO:0003955">
    <property type="term" value="F:NAD(P)H dehydrogenase (quinone) activity"/>
    <property type="evidence" value="ECO:0007669"/>
    <property type="project" value="TreeGrafter"/>
</dbReference>
<dbReference type="GO" id="GO:0009055">
    <property type="term" value="F:electron transfer activity"/>
    <property type="evidence" value="ECO:0007669"/>
    <property type="project" value="TreeGrafter"/>
</dbReference>
<feature type="domain" description="Flavodoxin-like fold" evidence="2">
    <location>
        <begin position="3"/>
        <end position="171"/>
    </location>
</feature>
<dbReference type="InterPro" id="IPR029039">
    <property type="entry name" value="Flavoprotein-like_sf"/>
</dbReference>
<evidence type="ECO:0000313" key="4">
    <source>
        <dbReference type="Proteomes" id="UP000595426"/>
    </source>
</evidence>
<keyword evidence="1" id="KW-0560">Oxidoreductase</keyword>
<evidence type="ECO:0000313" key="3">
    <source>
        <dbReference type="EMBL" id="QQN61027.1"/>
    </source>
</evidence>
<evidence type="ECO:0000256" key="1">
    <source>
        <dbReference type="ARBA" id="ARBA00023002"/>
    </source>
</evidence>
<accession>A0A7T7V362</accession>
<name>A0A7T7V362_9FLAO</name>
<sequence length="181" mass="21099">MALIILGHPDWEKSLANKEIVNGLVNSEANVEVRNLQQLYPDFKIDIKKEQEALLRHKNIVFQFPFYWYTMPAILKQWFDLVLEYGFAYGSTGDKLKGKNFIPSFTVGSAENEYKTLGEHHFRIPEFCKNLEQTAYYTQMNYIEPFYFHGTSLNAGYTEEEVKSKAKRQAGKLIKLLKTLE</sequence>
<proteinExistence type="predicted"/>
<dbReference type="GO" id="GO:0010181">
    <property type="term" value="F:FMN binding"/>
    <property type="evidence" value="ECO:0007669"/>
    <property type="project" value="TreeGrafter"/>
</dbReference>
<dbReference type="GeneID" id="93131329"/>